<name>A0AAN8NR55_POLSC</name>
<evidence type="ECO:0000313" key="2">
    <source>
        <dbReference type="Proteomes" id="UP001372834"/>
    </source>
</evidence>
<comment type="caution">
    <text evidence="1">The sequence shown here is derived from an EMBL/GenBank/DDBJ whole genome shotgun (WGS) entry which is preliminary data.</text>
</comment>
<sequence length="158" mass="17469">MHKSLLPHVPPKTKRTFLLQLDLQIISDVYLMFSRPHLHIYSVGTSEHLTRVLVIAEYFAQSVNPSREPSTSYRREEIAGDRRRKVQVNMYKGEPGGDGDVGNVKQASSGPLLLTRAAGTEIIVTPTSRVSSVSDLSEPAIESVDLNFLTPDLDPEGN</sequence>
<dbReference type="Proteomes" id="UP001372834">
    <property type="component" value="Unassembled WGS sequence"/>
</dbReference>
<proteinExistence type="predicted"/>
<dbReference type="EMBL" id="JAWJWE010000040">
    <property type="protein sequence ID" value="KAK6619404.1"/>
    <property type="molecule type" value="Genomic_DNA"/>
</dbReference>
<evidence type="ECO:0000313" key="1">
    <source>
        <dbReference type="EMBL" id="KAK6619404.1"/>
    </source>
</evidence>
<reference evidence="1 2" key="1">
    <citation type="submission" date="2023-10" db="EMBL/GenBank/DDBJ databases">
        <title>Genomes of two closely related lineages of the louse Polyplax serrata with different host specificities.</title>
        <authorList>
            <person name="Martinu J."/>
            <person name="Tarabai H."/>
            <person name="Stefka J."/>
            <person name="Hypsa V."/>
        </authorList>
    </citation>
    <scope>NUCLEOTIDE SEQUENCE [LARGE SCALE GENOMIC DNA]</scope>
    <source>
        <strain evidence="1">HR10_N</strain>
    </source>
</reference>
<gene>
    <name evidence="1" type="ORF">RUM43_012161</name>
</gene>
<dbReference type="AlphaFoldDB" id="A0AAN8NR55"/>
<organism evidence="1 2">
    <name type="scientific">Polyplax serrata</name>
    <name type="common">Common mouse louse</name>
    <dbReference type="NCBI Taxonomy" id="468196"/>
    <lineage>
        <taxon>Eukaryota</taxon>
        <taxon>Metazoa</taxon>
        <taxon>Ecdysozoa</taxon>
        <taxon>Arthropoda</taxon>
        <taxon>Hexapoda</taxon>
        <taxon>Insecta</taxon>
        <taxon>Pterygota</taxon>
        <taxon>Neoptera</taxon>
        <taxon>Paraneoptera</taxon>
        <taxon>Psocodea</taxon>
        <taxon>Troctomorpha</taxon>
        <taxon>Phthiraptera</taxon>
        <taxon>Anoplura</taxon>
        <taxon>Polyplacidae</taxon>
        <taxon>Polyplax</taxon>
    </lineage>
</organism>
<protein>
    <submittedName>
        <fullName evidence="1">Uncharacterized protein</fullName>
    </submittedName>
</protein>
<accession>A0AAN8NR55</accession>